<evidence type="ECO:0000256" key="8">
    <source>
        <dbReference type="ARBA" id="ARBA00023306"/>
    </source>
</evidence>
<organism evidence="13">
    <name type="scientific">Anthurium amnicola</name>
    <dbReference type="NCBI Taxonomy" id="1678845"/>
    <lineage>
        <taxon>Eukaryota</taxon>
        <taxon>Viridiplantae</taxon>
        <taxon>Streptophyta</taxon>
        <taxon>Embryophyta</taxon>
        <taxon>Tracheophyta</taxon>
        <taxon>Spermatophyta</taxon>
        <taxon>Magnoliopsida</taxon>
        <taxon>Liliopsida</taxon>
        <taxon>Araceae</taxon>
        <taxon>Pothoideae</taxon>
        <taxon>Potheae</taxon>
        <taxon>Anthurium</taxon>
    </lineage>
</organism>
<dbReference type="GO" id="GO:0008270">
    <property type="term" value="F:zinc ion binding"/>
    <property type="evidence" value="ECO:0007669"/>
    <property type="project" value="UniProtKB-KW"/>
</dbReference>
<evidence type="ECO:0000256" key="3">
    <source>
        <dbReference type="ARBA" id="ARBA00022679"/>
    </source>
</evidence>
<name>A0A1D1YG22_9ARAE</name>
<dbReference type="Pfam" id="PF13880">
    <property type="entry name" value="Acetyltransf_13"/>
    <property type="match status" value="1"/>
</dbReference>
<dbReference type="PANTHER" id="PTHR45884:SF2">
    <property type="entry name" value="N-ACETYLTRANSFERASE ECO"/>
    <property type="match status" value="1"/>
</dbReference>
<evidence type="ECO:0000259" key="11">
    <source>
        <dbReference type="Pfam" id="PF13878"/>
    </source>
</evidence>
<feature type="domain" description="N-acetyltransferase ESCO acetyl-transferase" evidence="12">
    <location>
        <begin position="290"/>
        <end position="358"/>
    </location>
</feature>
<dbReference type="Pfam" id="PF13878">
    <property type="entry name" value="zf-C2H2_3"/>
    <property type="match status" value="1"/>
</dbReference>
<keyword evidence="4" id="KW-0479">Metal-binding</keyword>
<keyword evidence="9" id="KW-0012">Acyltransferase</keyword>
<dbReference type="GO" id="GO:0000785">
    <property type="term" value="C:chromatin"/>
    <property type="evidence" value="ECO:0007669"/>
    <property type="project" value="TreeGrafter"/>
</dbReference>
<feature type="region of interest" description="Disordered" evidence="10">
    <location>
        <begin position="1"/>
        <end position="26"/>
    </location>
</feature>
<evidence type="ECO:0000256" key="2">
    <source>
        <dbReference type="ARBA" id="ARBA00005816"/>
    </source>
</evidence>
<comment type="subcellular location">
    <subcellularLocation>
        <location evidence="1">Nucleus</location>
    </subcellularLocation>
</comment>
<dbReference type="GO" id="GO:0005634">
    <property type="term" value="C:nucleus"/>
    <property type="evidence" value="ECO:0007669"/>
    <property type="project" value="UniProtKB-SubCell"/>
</dbReference>
<dbReference type="GO" id="GO:0061733">
    <property type="term" value="F:protein-lysine-acetyltransferase activity"/>
    <property type="evidence" value="ECO:0007669"/>
    <property type="project" value="TreeGrafter"/>
</dbReference>
<reference evidence="13" key="1">
    <citation type="submission" date="2015-07" db="EMBL/GenBank/DDBJ databases">
        <title>Transcriptome Assembly of Anthurium amnicola.</title>
        <authorList>
            <person name="Suzuki J."/>
        </authorList>
    </citation>
    <scope>NUCLEOTIDE SEQUENCE</scope>
</reference>
<dbReference type="InterPro" id="IPR028005">
    <property type="entry name" value="AcTrfase_ESCO_Znf_dom"/>
</dbReference>
<keyword evidence="7" id="KW-0539">Nucleus</keyword>
<dbReference type="InterPro" id="IPR028009">
    <property type="entry name" value="ESCO_Acetyltransf_dom"/>
</dbReference>
<accession>A0A1D1YG22</accession>
<dbReference type="PANTHER" id="PTHR45884">
    <property type="entry name" value="N-ACETYLTRANSFERASE ECO"/>
    <property type="match status" value="1"/>
</dbReference>
<gene>
    <name evidence="13" type="primary">ESCO2_2</name>
    <name evidence="13" type="ORF">g.85987</name>
</gene>
<feature type="domain" description="N-acetyltransferase ESCO zinc-finger" evidence="11">
    <location>
        <begin position="83"/>
        <end position="122"/>
    </location>
</feature>
<comment type="similarity">
    <text evidence="2">Belongs to the acetyltransferase family. ECO subfamily.</text>
</comment>
<dbReference type="GO" id="GO:0007064">
    <property type="term" value="P:mitotic sister chromatid cohesion"/>
    <property type="evidence" value="ECO:0007669"/>
    <property type="project" value="TreeGrafter"/>
</dbReference>
<evidence type="ECO:0000256" key="6">
    <source>
        <dbReference type="ARBA" id="ARBA00022833"/>
    </source>
</evidence>
<evidence type="ECO:0000313" key="13">
    <source>
        <dbReference type="EMBL" id="JAT53588.1"/>
    </source>
</evidence>
<protein>
    <submittedName>
        <fullName evidence="13">N-acetyltransferase ESCO2</fullName>
    </submittedName>
</protein>
<evidence type="ECO:0000256" key="10">
    <source>
        <dbReference type="SAM" id="MobiDB-lite"/>
    </source>
</evidence>
<evidence type="ECO:0000256" key="4">
    <source>
        <dbReference type="ARBA" id="ARBA00022723"/>
    </source>
</evidence>
<dbReference type="AlphaFoldDB" id="A0A1D1YG22"/>
<evidence type="ECO:0000256" key="1">
    <source>
        <dbReference type="ARBA" id="ARBA00004123"/>
    </source>
</evidence>
<proteinExistence type="inferred from homology"/>
<keyword evidence="8" id="KW-0131">Cell cycle</keyword>
<evidence type="ECO:0000256" key="7">
    <source>
        <dbReference type="ARBA" id="ARBA00023242"/>
    </source>
</evidence>
<dbReference type="EMBL" id="GDJX01014348">
    <property type="protein sequence ID" value="JAT53588.1"/>
    <property type="molecule type" value="Transcribed_RNA"/>
</dbReference>
<evidence type="ECO:0000256" key="5">
    <source>
        <dbReference type="ARBA" id="ARBA00022771"/>
    </source>
</evidence>
<keyword evidence="5" id="KW-0863">Zinc-finger</keyword>
<evidence type="ECO:0000259" key="12">
    <source>
        <dbReference type="Pfam" id="PF13880"/>
    </source>
</evidence>
<evidence type="ECO:0000256" key="9">
    <source>
        <dbReference type="ARBA" id="ARBA00023315"/>
    </source>
</evidence>
<sequence>MQAKIESFFKPSPATAAGEEEDDLAIGSAPPLGLLVTYTRRRDRETHHGSCDDKADKLEDASLSSLKRPSIGKLLNKKRSYVQYHLELGQSDFFLHTCSICGMKYTRGEEEDEQLHKTFHKNYHEGIPFRGWSHERVIFMHKDNGSRIILVLDCDPPAHKNKVLEIIKVMEGELGLSDGWLLHKLCQVYLFISNSRIVGCIVAEPIKTAHRVVSNSMLCTISDGDGNQRSKSTPCITRSVDAELIASNPTVLRFGNICFQREVIRRGQPKESPEVNTCDSGVAFCEEEAVPALCGIRAVWVVPSKRRQHIATQLLDSVRKNFLPGYMLSAFECAFSQPTSIGKAFASRYSGTCSFLVYKVDDC</sequence>
<keyword evidence="3 13" id="KW-0808">Transferase</keyword>
<keyword evidence="6" id="KW-0862">Zinc</keyword>